<evidence type="ECO:0000313" key="3">
    <source>
        <dbReference type="Proteomes" id="UP000292919"/>
    </source>
</evidence>
<comment type="caution">
    <text evidence="2">The sequence shown here is derived from an EMBL/GenBank/DDBJ whole genome shotgun (WGS) entry which is preliminary data.</text>
</comment>
<dbReference type="Proteomes" id="UP000292919">
    <property type="component" value="Unassembled WGS sequence"/>
</dbReference>
<sequence length="105" mass="10705">MKNLFAAAVLGLPLLLAGPALAHSPLCSCFDNGDGTVTCEGGFSDGSSAAGVKMLVLDGSGKTLIEGKMNKDGEYSFKKPAGAYKVLFDAGEGHKVEVDGAKIVQ</sequence>
<evidence type="ECO:0008006" key="4">
    <source>
        <dbReference type="Google" id="ProtNLM"/>
    </source>
</evidence>
<dbReference type="InterPro" id="IPR013783">
    <property type="entry name" value="Ig-like_fold"/>
</dbReference>
<gene>
    <name evidence="2" type="ORF">EB812_01870</name>
</gene>
<protein>
    <recommendedName>
        <fullName evidence="4">Carboxypeptidase regulatory-like domain-containing protein</fullName>
    </recommendedName>
</protein>
<dbReference type="RefSeq" id="WP_118229616.1">
    <property type="nucleotide sequence ID" value="NZ_DBFBQU010000103.1"/>
</dbReference>
<feature type="signal peptide" evidence="1">
    <location>
        <begin position="1"/>
        <end position="22"/>
    </location>
</feature>
<reference evidence="2 3" key="1">
    <citation type="submission" date="2018-12" db="EMBL/GenBank/DDBJ databases">
        <title>First genome draft of Desulfovibrio legallis sp. nov.</title>
        <authorList>
            <person name="Ben Dhia O."/>
            <person name="Najjari A."/>
            <person name="Ferjani R."/>
            <person name="Fhoula I."/>
            <person name="Fardeau M.-L."/>
            <person name="Boudabbous A."/>
            <person name="Ouzari H.I."/>
        </authorList>
    </citation>
    <scope>NUCLEOTIDE SEQUENCE [LARGE SCALE GENOMIC DNA]</scope>
    <source>
        <strain evidence="2 3">H1T</strain>
    </source>
</reference>
<evidence type="ECO:0000256" key="1">
    <source>
        <dbReference type="SAM" id="SignalP"/>
    </source>
</evidence>
<proteinExistence type="predicted"/>
<evidence type="ECO:0000313" key="2">
    <source>
        <dbReference type="EMBL" id="TBH81537.1"/>
    </source>
</evidence>
<dbReference type="Gene3D" id="2.60.40.10">
    <property type="entry name" value="Immunoglobulins"/>
    <property type="match status" value="1"/>
</dbReference>
<keyword evidence="1" id="KW-0732">Signal</keyword>
<accession>A0A6H3FD48</accession>
<organism evidence="2 3">
    <name type="scientific">Desulfovibrio legallii</name>
    <dbReference type="NCBI Taxonomy" id="571438"/>
    <lineage>
        <taxon>Bacteria</taxon>
        <taxon>Pseudomonadati</taxon>
        <taxon>Thermodesulfobacteriota</taxon>
        <taxon>Desulfovibrionia</taxon>
        <taxon>Desulfovibrionales</taxon>
        <taxon>Desulfovibrionaceae</taxon>
        <taxon>Desulfovibrio</taxon>
    </lineage>
</organism>
<name>A0A6H3FD48_9BACT</name>
<keyword evidence="3" id="KW-1185">Reference proteome</keyword>
<dbReference type="AlphaFoldDB" id="A0A6H3FD48"/>
<dbReference type="EMBL" id="SIXC01000002">
    <property type="protein sequence ID" value="TBH81537.1"/>
    <property type="molecule type" value="Genomic_DNA"/>
</dbReference>
<feature type="chain" id="PRO_5026116215" description="Carboxypeptidase regulatory-like domain-containing protein" evidence="1">
    <location>
        <begin position="23"/>
        <end position="105"/>
    </location>
</feature>